<dbReference type="InterPro" id="IPR027784">
    <property type="entry name" value="Slx4_ascomycetes"/>
</dbReference>
<feature type="region of interest" description="Disordered" evidence="10">
    <location>
        <begin position="12"/>
        <end position="194"/>
    </location>
</feature>
<feature type="compositionally biased region" description="Basic and acidic residues" evidence="10">
    <location>
        <begin position="176"/>
        <end position="190"/>
    </location>
</feature>
<feature type="compositionally biased region" description="Low complexity" evidence="10">
    <location>
        <begin position="598"/>
        <end position="610"/>
    </location>
</feature>
<keyword evidence="12" id="KW-1185">Reference proteome</keyword>
<dbReference type="CDD" id="cd22999">
    <property type="entry name" value="SAP_SLX4"/>
    <property type="match status" value="1"/>
</dbReference>
<dbReference type="GO" id="GO:0017108">
    <property type="term" value="F:5'-flap endonuclease activity"/>
    <property type="evidence" value="ECO:0007669"/>
    <property type="project" value="InterPro"/>
</dbReference>
<dbReference type="GO" id="GO:0006281">
    <property type="term" value="P:DNA repair"/>
    <property type="evidence" value="ECO:0007669"/>
    <property type="project" value="UniProtKB-UniRule"/>
</dbReference>
<feature type="compositionally biased region" description="Acidic residues" evidence="10">
    <location>
        <begin position="693"/>
        <end position="704"/>
    </location>
</feature>
<dbReference type="Pfam" id="PF09494">
    <property type="entry name" value="Slx4"/>
    <property type="match status" value="1"/>
</dbReference>
<dbReference type="GO" id="GO:0033557">
    <property type="term" value="C:Slx1-Slx4 complex"/>
    <property type="evidence" value="ECO:0007669"/>
    <property type="project" value="UniProtKB-UniRule"/>
</dbReference>
<organism evidence="11 12">
    <name type="scientific">Aspergillus puulaauensis</name>
    <dbReference type="NCBI Taxonomy" id="1220207"/>
    <lineage>
        <taxon>Eukaryota</taxon>
        <taxon>Fungi</taxon>
        <taxon>Dikarya</taxon>
        <taxon>Ascomycota</taxon>
        <taxon>Pezizomycotina</taxon>
        <taxon>Eurotiomycetes</taxon>
        <taxon>Eurotiomycetidae</taxon>
        <taxon>Eurotiales</taxon>
        <taxon>Aspergillaceae</taxon>
        <taxon>Aspergillus</taxon>
    </lineage>
</organism>
<evidence type="ECO:0000256" key="6">
    <source>
        <dbReference type="ARBA" id="ARBA00023204"/>
    </source>
</evidence>
<comment type="subcellular location">
    <subcellularLocation>
        <location evidence="1 9">Nucleus</location>
    </subcellularLocation>
</comment>
<keyword evidence="11" id="KW-0255">Endonuclease</keyword>
<evidence type="ECO:0000256" key="1">
    <source>
        <dbReference type="ARBA" id="ARBA00004123"/>
    </source>
</evidence>
<keyword evidence="3 9" id="KW-0597">Phosphoprotein</keyword>
<feature type="compositionally biased region" description="Basic and acidic residues" evidence="10">
    <location>
        <begin position="68"/>
        <end position="78"/>
    </location>
</feature>
<dbReference type="InterPro" id="IPR018574">
    <property type="entry name" value="Structure-sp_endonuc_su_Slx4"/>
</dbReference>
<evidence type="ECO:0000313" key="11">
    <source>
        <dbReference type="EMBL" id="BCS29138.1"/>
    </source>
</evidence>
<feature type="compositionally biased region" description="Basic and acidic residues" evidence="10">
    <location>
        <begin position="720"/>
        <end position="729"/>
    </location>
</feature>
<sequence length="853" mass="93275">MSPATDIVVLSSSPERNAICPPPQPVRDAGNGSLNDGLPSPLVSPSEPARPPTRSRYFAPPKFNQPATKDRTTEDARTAKQTVTESDVGNKPKRTRARKPQNGPQADACDLEQAVLENNENAPTKPKRTRKKLADSGSGGEKLKNKTITGKVTKSGTVKPKKATVKSVDCDLASKPAREESAGKGDKDSCEEGLQLEPAVKRRLDWTPTKEPAKSIIELEDKDGVEGTQNSLSTLLFDYGYDGAATVPDRAQVLANNGPTKRRRIELVDSRVLPAKPKPLGDDDSHNSEGDPNASATSKSSKPSKKSKTRVKRLTTLTARVTASYHETSTDCSDSTGQAVSVAAESSAADKPESRKTKKKADENSGFKMPRRIVLSPQDALDSLDQQDLVFGTCSQLEREGSPTLLRDTQAALQESERESSCALPSRSNQCPGPARSSSAISRFAAPRNLWSAAARDTEESLVDVEVVDLVDSPEASKVAAPPAHDKIEKVDQTRDAGESSHSSDVSRTDDLALDNAPVNKEPPASTAQIVEKQLTRNKPKQMPNYNGKTDVQLAQAIQKYGFKAIKNRKKMIEVLEKCWVAQYGPVTQEGHHELQAKETTTTKSTATAEFQPSKIQKRPAKPKESSQKKPKPQPQSQPSTSQQREETNETTITTNESKKTPTKPKSQQSSLPTHPVQTECDSQPPPKRSFADVEEIQDSEDELLPSPSRIFDELFSNIRPKEASKKQELPTSTIPSSPSSPSRKAKDTQTISLASASSNRKLPDLGEQITRAVRAQPRQSQSPVGARKRPSWHEKILMYDPIYLEDFTRWLNTEGFNLVDEDREVGAGFVREWCEKKGICCCYKVKKNAGHS</sequence>
<dbReference type="Proteomes" id="UP000654913">
    <property type="component" value="Chromosome 7"/>
</dbReference>
<protein>
    <recommendedName>
        <fullName evidence="8 9">Structure-specific endonuclease subunit SLX4</fullName>
    </recommendedName>
</protein>
<dbReference type="OrthoDB" id="5349119at2759"/>
<feature type="compositionally biased region" description="Low complexity" evidence="10">
    <location>
        <begin position="731"/>
        <end position="743"/>
    </location>
</feature>
<comment type="function">
    <text evidence="9">Regulatory subunit of the SLX1-SLX4 structure-specific endonuclease that resolves DNA secondary structures generated during DNA repair and recombination. Has endonuclease activity towards branched DNA substrates, introducing single-strand cuts in duplex DNA close to junctions with ss-DNA.</text>
</comment>
<dbReference type="HAMAP" id="MF_03110">
    <property type="entry name" value="Endonuc_su_Slx4"/>
    <property type="match status" value="1"/>
</dbReference>
<dbReference type="RefSeq" id="XP_041561324.1">
    <property type="nucleotide sequence ID" value="XM_041695610.1"/>
</dbReference>
<evidence type="ECO:0000256" key="4">
    <source>
        <dbReference type="ARBA" id="ARBA00022763"/>
    </source>
</evidence>
<feature type="compositionally biased region" description="Polar residues" evidence="10">
    <location>
        <begin position="749"/>
        <end position="761"/>
    </location>
</feature>
<keyword evidence="4 9" id="KW-0227">DNA damage</keyword>
<feature type="compositionally biased region" description="Polar residues" evidence="10">
    <location>
        <begin position="664"/>
        <end position="682"/>
    </location>
</feature>
<evidence type="ECO:0000256" key="5">
    <source>
        <dbReference type="ARBA" id="ARBA00023172"/>
    </source>
</evidence>
<feature type="compositionally biased region" description="Basic residues" evidence="10">
    <location>
        <begin position="302"/>
        <end position="313"/>
    </location>
</feature>
<evidence type="ECO:0000256" key="3">
    <source>
        <dbReference type="ARBA" id="ARBA00022553"/>
    </source>
</evidence>
<dbReference type="EMBL" id="AP024449">
    <property type="protein sequence ID" value="BCS29138.1"/>
    <property type="molecule type" value="Genomic_DNA"/>
</dbReference>
<feature type="compositionally biased region" description="Polar residues" evidence="10">
    <location>
        <begin position="315"/>
        <end position="338"/>
    </location>
</feature>
<dbReference type="GO" id="GO:0006310">
    <property type="term" value="P:DNA recombination"/>
    <property type="evidence" value="ECO:0007669"/>
    <property type="project" value="UniProtKB-UniRule"/>
</dbReference>
<feature type="compositionally biased region" description="Basic and acidic residues" evidence="10">
    <location>
        <begin position="279"/>
        <end position="289"/>
    </location>
</feature>
<comment type="subunit">
    <text evidence="9">Forms a heterodimer with SLX1.</text>
</comment>
<accession>A0A7R8ATP1</accession>
<keyword evidence="7 9" id="KW-0539">Nucleus</keyword>
<reference evidence="11" key="1">
    <citation type="submission" date="2021-01" db="EMBL/GenBank/DDBJ databases">
        <authorList>
            <consortium name="Aspergillus puulaauensis MK2 genome sequencing consortium"/>
            <person name="Kazuki M."/>
            <person name="Futagami T."/>
        </authorList>
    </citation>
    <scope>NUCLEOTIDE SEQUENCE</scope>
    <source>
        <strain evidence="11">MK2</strain>
    </source>
</reference>
<dbReference type="KEGG" id="apuu:APUU_70708S"/>
<feature type="compositionally biased region" description="Basic and acidic residues" evidence="10">
    <location>
        <begin position="484"/>
        <end position="499"/>
    </location>
</feature>
<keyword evidence="5 9" id="KW-0233">DNA recombination</keyword>
<feature type="region of interest" description="Disordered" evidence="10">
    <location>
        <begin position="588"/>
        <end position="766"/>
    </location>
</feature>
<evidence type="ECO:0000256" key="8">
    <source>
        <dbReference type="ARBA" id="ARBA00029496"/>
    </source>
</evidence>
<dbReference type="AlphaFoldDB" id="A0A7R8ATP1"/>
<feature type="region of interest" description="Disordered" evidence="10">
    <location>
        <begin position="473"/>
        <end position="529"/>
    </location>
</feature>
<keyword evidence="6 9" id="KW-0234">DNA repair</keyword>
<feature type="region of interest" description="Disordered" evidence="10">
    <location>
        <begin position="252"/>
        <end position="372"/>
    </location>
</feature>
<name>A0A7R8ATP1_9EURO</name>
<evidence type="ECO:0000256" key="10">
    <source>
        <dbReference type="SAM" id="MobiDB-lite"/>
    </source>
</evidence>
<dbReference type="GO" id="GO:0006260">
    <property type="term" value="P:DNA replication"/>
    <property type="evidence" value="ECO:0007669"/>
    <property type="project" value="InterPro"/>
</dbReference>
<keyword evidence="11" id="KW-0540">Nuclease</keyword>
<evidence type="ECO:0000256" key="7">
    <source>
        <dbReference type="ARBA" id="ARBA00023242"/>
    </source>
</evidence>
<keyword evidence="11" id="KW-0378">Hydrolase</keyword>
<feature type="compositionally biased region" description="Basic and acidic residues" evidence="10">
    <location>
        <begin position="348"/>
        <end position="365"/>
    </location>
</feature>
<gene>
    <name evidence="9 11" type="primary">SLX4</name>
    <name evidence="11" type="ORF">APUU_70708S</name>
</gene>
<evidence type="ECO:0000256" key="2">
    <source>
        <dbReference type="ARBA" id="ARBA00006661"/>
    </source>
</evidence>
<evidence type="ECO:0000313" key="12">
    <source>
        <dbReference type="Proteomes" id="UP000654913"/>
    </source>
</evidence>
<proteinExistence type="inferred from homology"/>
<feature type="compositionally biased region" description="Polar residues" evidence="10">
    <location>
        <begin position="146"/>
        <end position="156"/>
    </location>
</feature>
<dbReference type="GeneID" id="64979135"/>
<reference evidence="11" key="2">
    <citation type="submission" date="2021-02" db="EMBL/GenBank/DDBJ databases">
        <title>Aspergillus puulaauensis MK2 genome sequence.</title>
        <authorList>
            <person name="Futagami T."/>
            <person name="Mori K."/>
            <person name="Kadooka C."/>
            <person name="Tanaka T."/>
        </authorList>
    </citation>
    <scope>NUCLEOTIDE SEQUENCE</scope>
    <source>
        <strain evidence="11">MK2</strain>
    </source>
</reference>
<comment type="similarity">
    <text evidence="2 9">Belongs to the SLX4 family.</text>
</comment>
<evidence type="ECO:0000256" key="9">
    <source>
        <dbReference type="HAMAP-Rule" id="MF_03110"/>
    </source>
</evidence>
<comment type="PTM">
    <text evidence="9">Phosphorylated in response to DNA damage.</text>
</comment>
<feature type="region of interest" description="Disordered" evidence="10">
    <location>
        <begin position="400"/>
        <end position="440"/>
    </location>
</feature>